<reference evidence="2" key="1">
    <citation type="submission" date="2023-06" db="EMBL/GenBank/DDBJ databases">
        <authorList>
            <person name="Kurt Z."/>
        </authorList>
    </citation>
    <scope>NUCLEOTIDE SEQUENCE</scope>
</reference>
<dbReference type="EMBL" id="CATOUU010000386">
    <property type="protein sequence ID" value="CAI9928172.1"/>
    <property type="molecule type" value="Genomic_DNA"/>
</dbReference>
<keyword evidence="1" id="KW-1133">Transmembrane helix</keyword>
<organism evidence="2">
    <name type="scientific">Hexamita inflata</name>
    <dbReference type="NCBI Taxonomy" id="28002"/>
    <lineage>
        <taxon>Eukaryota</taxon>
        <taxon>Metamonada</taxon>
        <taxon>Diplomonadida</taxon>
        <taxon>Hexamitidae</taxon>
        <taxon>Hexamitinae</taxon>
        <taxon>Hexamita</taxon>
    </lineage>
</organism>
<feature type="transmembrane region" description="Helical" evidence="1">
    <location>
        <begin position="500"/>
        <end position="520"/>
    </location>
</feature>
<evidence type="ECO:0000256" key="1">
    <source>
        <dbReference type="SAM" id="Phobius"/>
    </source>
</evidence>
<dbReference type="AlphaFoldDB" id="A0AA86P0N0"/>
<proteinExistence type="predicted"/>
<protein>
    <recommendedName>
        <fullName evidence="5">Transmembrane protein</fullName>
    </recommendedName>
</protein>
<dbReference type="Proteomes" id="UP001642409">
    <property type="component" value="Unassembled WGS sequence"/>
</dbReference>
<reference evidence="3 4" key="2">
    <citation type="submission" date="2024-07" db="EMBL/GenBank/DDBJ databases">
        <authorList>
            <person name="Akdeniz Z."/>
        </authorList>
    </citation>
    <scope>NUCLEOTIDE SEQUENCE [LARGE SCALE GENOMIC DNA]</scope>
</reference>
<comment type="caution">
    <text evidence="2">The sequence shown here is derived from an EMBL/GenBank/DDBJ whole genome shotgun (WGS) entry which is preliminary data.</text>
</comment>
<evidence type="ECO:0000313" key="3">
    <source>
        <dbReference type="EMBL" id="CAL5976034.1"/>
    </source>
</evidence>
<evidence type="ECO:0000313" key="2">
    <source>
        <dbReference type="EMBL" id="CAI9928172.1"/>
    </source>
</evidence>
<accession>A0AA86P0N0</accession>
<keyword evidence="1" id="KW-0812">Transmembrane</keyword>
<gene>
    <name evidence="2" type="ORF">HINF_LOCUS15817</name>
    <name evidence="3" type="ORF">HINF_LOCUS3630</name>
</gene>
<sequence length="550" mass="62599">MILNLCLVFSEMLLIDKRTIYNCFNTNADVNIRVDTNSIEINLNSTRSSGCNIPHGIMVSISIDSLGSYQPFTYVLDFNYSAPQQIVIQCQNAACANIKSSESAVIILETKIEATIIPAGSIKVSRGIASNCFNDNESYFELNQGFVVAVLYPTLSCVDAISTFNSGQYILNPIVKAKIYITYTDDSVSIHDQFTITTQNNIFIPAAVVTDSSVPIRIILQNQNISKYFSQNQINTTIPKDVFLFQLDMYFQIGTIVKTVQTTMNFYKYTGLPPIYDSLNILLLDSGFVLEKQFNSLSSTNSILQATNFDSYSMWVVFTTYDVDKTDLFRERLFLSSNESFSFTSNPEQINFDRFTNSDIFTSRLHSTEQELYMFICYQFFKNGVVVQNYSQAVDEIKTSCFSTGIIDYDALVGVIQIQNTNQCAMQKNDAMTVQIKILSEIITYNIDFVPGKQTFTVYKDLYSQPEVYIWFWRDGTLVDAVRVTEYQIKKTNELINEQIVILSYVLIVNLIITLAYVILKLKIIPRIQARAQNQKKFYFVVKADEEVEA</sequence>
<name>A0AA86P0N0_9EUKA</name>
<evidence type="ECO:0008006" key="5">
    <source>
        <dbReference type="Google" id="ProtNLM"/>
    </source>
</evidence>
<keyword evidence="4" id="KW-1185">Reference proteome</keyword>
<dbReference type="EMBL" id="CAXDID020000006">
    <property type="protein sequence ID" value="CAL5976034.1"/>
    <property type="molecule type" value="Genomic_DNA"/>
</dbReference>
<keyword evidence="1" id="KW-0472">Membrane</keyword>
<evidence type="ECO:0000313" key="4">
    <source>
        <dbReference type="Proteomes" id="UP001642409"/>
    </source>
</evidence>